<evidence type="ECO:0000256" key="2">
    <source>
        <dbReference type="SAM" id="Phobius"/>
    </source>
</evidence>
<reference evidence="3" key="1">
    <citation type="submission" date="2021-03" db="EMBL/GenBank/DDBJ databases">
        <title>Evolutionary innovations through gain and loss of genes in the ectomycorrhizal Boletales.</title>
        <authorList>
            <person name="Wu G."/>
            <person name="Miyauchi S."/>
            <person name="Morin E."/>
            <person name="Yang Z.-L."/>
            <person name="Xu J."/>
            <person name="Martin F.M."/>
        </authorList>
    </citation>
    <scope>NUCLEOTIDE SEQUENCE</scope>
    <source>
        <strain evidence="3">BR01</strain>
    </source>
</reference>
<name>A0A8I2YPT5_9AGAM</name>
<dbReference type="OrthoDB" id="2779451at2759"/>
<evidence type="ECO:0008006" key="5">
    <source>
        <dbReference type="Google" id="ProtNLM"/>
    </source>
</evidence>
<comment type="caution">
    <text evidence="3">The sequence shown here is derived from an EMBL/GenBank/DDBJ whole genome shotgun (WGS) entry which is preliminary data.</text>
</comment>
<keyword evidence="2" id="KW-0472">Membrane</keyword>
<evidence type="ECO:0000313" key="4">
    <source>
        <dbReference type="Proteomes" id="UP000683000"/>
    </source>
</evidence>
<dbReference type="AlphaFoldDB" id="A0A8I2YPT5"/>
<keyword evidence="2" id="KW-0812">Transmembrane</keyword>
<gene>
    <name evidence="3" type="ORF">JVT61DRAFT_2002</name>
</gene>
<dbReference type="NCBIfam" id="TIGR01167">
    <property type="entry name" value="LPXTG_anchor"/>
    <property type="match status" value="1"/>
</dbReference>
<organism evidence="3 4">
    <name type="scientific">Boletus reticuloceps</name>
    <dbReference type="NCBI Taxonomy" id="495285"/>
    <lineage>
        <taxon>Eukaryota</taxon>
        <taxon>Fungi</taxon>
        <taxon>Dikarya</taxon>
        <taxon>Basidiomycota</taxon>
        <taxon>Agaricomycotina</taxon>
        <taxon>Agaricomycetes</taxon>
        <taxon>Agaricomycetidae</taxon>
        <taxon>Boletales</taxon>
        <taxon>Boletineae</taxon>
        <taxon>Boletaceae</taxon>
        <taxon>Boletoideae</taxon>
        <taxon>Boletus</taxon>
    </lineage>
</organism>
<protein>
    <recommendedName>
        <fullName evidence="5">LPXTG cell wall anchor domain-containing protein</fullName>
    </recommendedName>
</protein>
<feature type="region of interest" description="Disordered" evidence="1">
    <location>
        <begin position="36"/>
        <end position="61"/>
    </location>
</feature>
<dbReference type="EMBL" id="JAGFBS010000012">
    <property type="protein sequence ID" value="KAG6376034.1"/>
    <property type="molecule type" value="Genomic_DNA"/>
</dbReference>
<keyword evidence="4" id="KW-1185">Reference proteome</keyword>
<evidence type="ECO:0000313" key="3">
    <source>
        <dbReference type="EMBL" id="KAG6376034.1"/>
    </source>
</evidence>
<sequence>MLSSTRRGPNPFLFLGLILASGGTFYFVVKRREATHPASRQPLQRAHPLVPPRQHDHQDTD</sequence>
<keyword evidence="2" id="KW-1133">Transmembrane helix</keyword>
<evidence type="ECO:0000256" key="1">
    <source>
        <dbReference type="SAM" id="MobiDB-lite"/>
    </source>
</evidence>
<feature type="transmembrane region" description="Helical" evidence="2">
    <location>
        <begin position="12"/>
        <end position="29"/>
    </location>
</feature>
<proteinExistence type="predicted"/>
<dbReference type="Proteomes" id="UP000683000">
    <property type="component" value="Unassembled WGS sequence"/>
</dbReference>
<accession>A0A8I2YPT5</accession>